<reference evidence="1 2" key="1">
    <citation type="journal article" date="2023" name="Commun. Biol.">
        <title>Reorganization of the ancestral sex-determining regions during the evolution of trioecy in Pleodorina starrii.</title>
        <authorList>
            <person name="Takahashi K."/>
            <person name="Suzuki S."/>
            <person name="Kawai-Toyooka H."/>
            <person name="Yamamoto K."/>
            <person name="Hamaji T."/>
            <person name="Ootsuki R."/>
            <person name="Yamaguchi H."/>
            <person name="Kawachi M."/>
            <person name="Higashiyama T."/>
            <person name="Nozaki H."/>
        </authorList>
    </citation>
    <scope>NUCLEOTIDE SEQUENCE [LARGE SCALE GENOMIC DNA]</scope>
    <source>
        <strain evidence="1 2">NIES-4479</strain>
    </source>
</reference>
<gene>
    <name evidence="1" type="primary">PLESTBF000651</name>
    <name evidence="1" type="ORF">PLESTB_001339900</name>
</gene>
<dbReference type="Proteomes" id="UP001165080">
    <property type="component" value="Unassembled WGS sequence"/>
</dbReference>
<organism evidence="1 2">
    <name type="scientific">Pleodorina starrii</name>
    <dbReference type="NCBI Taxonomy" id="330485"/>
    <lineage>
        <taxon>Eukaryota</taxon>
        <taxon>Viridiplantae</taxon>
        <taxon>Chlorophyta</taxon>
        <taxon>core chlorophytes</taxon>
        <taxon>Chlorophyceae</taxon>
        <taxon>CS clade</taxon>
        <taxon>Chlamydomonadales</taxon>
        <taxon>Volvocaceae</taxon>
        <taxon>Pleodorina</taxon>
    </lineage>
</organism>
<dbReference type="EMBL" id="BRXU01000022">
    <property type="protein sequence ID" value="GLC58269.1"/>
    <property type="molecule type" value="Genomic_DNA"/>
</dbReference>
<name>A0A9W6BU59_9CHLO</name>
<sequence>MGFNDAAAFPERNSLFDAAKAAAEQTAAGQTAAAAGSTAQVLQPPLQLDDDSRDALKFRRLLDDNLPLHPCCVCGIRMRRCDLQVHTYLQNVALLQPVLYSTREVDQTVHRLMHNAVS</sequence>
<protein>
    <submittedName>
        <fullName evidence="1">Uncharacterized protein</fullName>
    </submittedName>
</protein>
<evidence type="ECO:0000313" key="2">
    <source>
        <dbReference type="Proteomes" id="UP001165080"/>
    </source>
</evidence>
<accession>A0A9W6BU59</accession>
<dbReference type="AlphaFoldDB" id="A0A9W6BU59"/>
<proteinExistence type="predicted"/>
<keyword evidence="2" id="KW-1185">Reference proteome</keyword>
<comment type="caution">
    <text evidence="1">The sequence shown here is derived from an EMBL/GenBank/DDBJ whole genome shotgun (WGS) entry which is preliminary data.</text>
</comment>
<evidence type="ECO:0000313" key="1">
    <source>
        <dbReference type="EMBL" id="GLC58269.1"/>
    </source>
</evidence>